<feature type="compositionally biased region" description="Basic and acidic residues" evidence="1">
    <location>
        <begin position="500"/>
        <end position="511"/>
    </location>
</feature>
<organism evidence="2 3">
    <name type="scientific">Batillaria attramentaria</name>
    <dbReference type="NCBI Taxonomy" id="370345"/>
    <lineage>
        <taxon>Eukaryota</taxon>
        <taxon>Metazoa</taxon>
        <taxon>Spiralia</taxon>
        <taxon>Lophotrochozoa</taxon>
        <taxon>Mollusca</taxon>
        <taxon>Gastropoda</taxon>
        <taxon>Caenogastropoda</taxon>
        <taxon>Sorbeoconcha</taxon>
        <taxon>Cerithioidea</taxon>
        <taxon>Batillariidae</taxon>
        <taxon>Batillaria</taxon>
    </lineage>
</organism>
<evidence type="ECO:0000256" key="1">
    <source>
        <dbReference type="SAM" id="MobiDB-lite"/>
    </source>
</evidence>
<feature type="region of interest" description="Disordered" evidence="1">
    <location>
        <begin position="312"/>
        <end position="356"/>
    </location>
</feature>
<reference evidence="2 3" key="1">
    <citation type="journal article" date="2023" name="Sci. Data">
        <title>Genome assembly of the Korean intertidal mud-creeper Batillaria attramentaria.</title>
        <authorList>
            <person name="Patra A.K."/>
            <person name="Ho P.T."/>
            <person name="Jun S."/>
            <person name="Lee S.J."/>
            <person name="Kim Y."/>
            <person name="Won Y.J."/>
        </authorList>
    </citation>
    <scope>NUCLEOTIDE SEQUENCE [LARGE SCALE GENOMIC DNA]</scope>
    <source>
        <strain evidence="2">Wonlab-2016</strain>
    </source>
</reference>
<keyword evidence="3" id="KW-1185">Reference proteome</keyword>
<feature type="region of interest" description="Disordered" evidence="1">
    <location>
        <begin position="491"/>
        <end position="520"/>
    </location>
</feature>
<proteinExistence type="predicted"/>
<comment type="caution">
    <text evidence="2">The sequence shown here is derived from an EMBL/GenBank/DDBJ whole genome shotgun (WGS) entry which is preliminary data.</text>
</comment>
<feature type="compositionally biased region" description="Basic and acidic residues" evidence="1">
    <location>
        <begin position="338"/>
        <end position="352"/>
    </location>
</feature>
<dbReference type="EMBL" id="JACVVK020000480">
    <property type="protein sequence ID" value="KAK7471751.1"/>
    <property type="molecule type" value="Genomic_DNA"/>
</dbReference>
<dbReference type="Proteomes" id="UP001519460">
    <property type="component" value="Unassembled WGS sequence"/>
</dbReference>
<dbReference type="AlphaFoldDB" id="A0ABD0JE27"/>
<protein>
    <submittedName>
        <fullName evidence="2">Uncharacterized protein</fullName>
    </submittedName>
</protein>
<feature type="compositionally biased region" description="Polar residues" evidence="1">
    <location>
        <begin position="178"/>
        <end position="199"/>
    </location>
</feature>
<accession>A0ABD0JE27</accession>
<feature type="compositionally biased region" description="Low complexity" evidence="1">
    <location>
        <begin position="395"/>
        <end position="408"/>
    </location>
</feature>
<feature type="region of interest" description="Disordered" evidence="1">
    <location>
        <begin position="374"/>
        <end position="451"/>
    </location>
</feature>
<feature type="compositionally biased region" description="Low complexity" evidence="1">
    <location>
        <begin position="147"/>
        <end position="173"/>
    </location>
</feature>
<name>A0ABD0JE27_9CAEN</name>
<feature type="compositionally biased region" description="Low complexity" evidence="1">
    <location>
        <begin position="205"/>
        <end position="216"/>
    </location>
</feature>
<gene>
    <name evidence="2" type="ORF">BaRGS_00035633</name>
</gene>
<sequence>MRVTTSNRVPDRLNPNRFSDPLNKTGLFGSSLGLMQVNRPQKAHTWYLDNGLPWRHTSPGMANEDSYSLFGDAACRQQHQTTITNNYNGYSGSAGAISRRAAAAAAQGHIFNTWERCRRGILGPNYLPGGSLKVSRSVRSPQGLNLSPLSLSQRSSPIPSPRSSPRGQRVSPGLYQRASPNSNRTSHTSPGPSLRSSYVAQWADSSSSHSSPFPSSTNTASSSREEIDTSYGSETDDEFFYVSCQQLTRGLADLSFRQLDRSPRGYFRHQPQPSPRDHVLENPTFCFSAPRSYSFEDDDVFNDCSDDALSDDVFLDNPDPPVTEGRFSPRFAGSASSRPDRRDKTERVEDGGRCLNDSNTLALESLRRNSLQNKRRQLWENRRSRTSGHRSKQFSLSGESSSSSGVLSHKTGYGSYAFSSPSSPAGKADSNTDVRKSPGGALGPKSPSAYDSEGKRCFHYVISPTDDLDMPEVIAVRKSSVELIKWQNSLRRRRRRQAKRHDLGRSKKRETLPASAANTV</sequence>
<evidence type="ECO:0000313" key="3">
    <source>
        <dbReference type="Proteomes" id="UP001519460"/>
    </source>
</evidence>
<evidence type="ECO:0000313" key="2">
    <source>
        <dbReference type="EMBL" id="KAK7471751.1"/>
    </source>
</evidence>
<feature type="region of interest" description="Disordered" evidence="1">
    <location>
        <begin position="143"/>
        <end position="231"/>
    </location>
</feature>